<evidence type="ECO:0000313" key="2">
    <source>
        <dbReference type="Proteomes" id="UP001524586"/>
    </source>
</evidence>
<reference evidence="1 2" key="1">
    <citation type="submission" date="2022-07" db="EMBL/GenBank/DDBJ databases">
        <title>Methylomonas rivi sp. nov., Methylomonas rosea sp. nov., Methylomonas aureus sp. nov. and Methylomonas subterranea sp. nov., four novel methanotrophs isolated from a freshwater creek and the deep terrestrial subsurface.</title>
        <authorList>
            <person name="Abin C."/>
            <person name="Sankaranarayanan K."/>
            <person name="Garner C."/>
            <person name="Sindelar R."/>
            <person name="Kotary K."/>
            <person name="Garner R."/>
            <person name="Barclay S."/>
            <person name="Lawson P."/>
            <person name="Krumholz L."/>
        </authorList>
    </citation>
    <scope>NUCLEOTIDE SEQUENCE [LARGE SCALE GENOMIC DNA]</scope>
    <source>
        <strain evidence="1 2">WSC-6</strain>
    </source>
</reference>
<evidence type="ECO:0000313" key="1">
    <source>
        <dbReference type="EMBL" id="MCQ8130614.1"/>
    </source>
</evidence>
<comment type="caution">
    <text evidence="1">The sequence shown here is derived from an EMBL/GenBank/DDBJ whole genome shotgun (WGS) entry which is preliminary data.</text>
</comment>
<dbReference type="EMBL" id="JANIBK010000187">
    <property type="protein sequence ID" value="MCQ8130614.1"/>
    <property type="molecule type" value="Genomic_DNA"/>
</dbReference>
<proteinExistence type="predicted"/>
<gene>
    <name evidence="1" type="ORF">NP596_19290</name>
</gene>
<accession>A0ABT1U9T2</accession>
<protein>
    <submittedName>
        <fullName evidence="1">Uncharacterized protein</fullName>
    </submittedName>
</protein>
<keyword evidence="2" id="KW-1185">Reference proteome</keyword>
<sequence length="314" mass="36473">MKATDFWKNFKLGEEISVSGTFIYNGLRRYHEMRKLDFTDEVFEFLYTLSVGLERLLKTAVVLFEHHESVNQEDLEKSLITHSHLDLLARIRKHVSINLGSPQIDLLALLGTFYKSLRYDRFALSSAYDSKKEIEALCALLRKHLNVDIPRESSIVGTENEDRYRRFIRRTVLKISKTIYEVIEARARAINLYTYELRHGSKAETVFLREVDISDEDVLWKELLVFLMNTKSSSGYLDYLRGIAPLDFDPALVGDYLDCFQSDASKAFVMDELEYLYEEMEGNKGERLELMRVIGAPNVYFDSPDDDLADEENL</sequence>
<name>A0ABT1U9T2_9GAMM</name>
<dbReference type="RefSeq" id="WP_256617034.1">
    <property type="nucleotide sequence ID" value="NZ_JANIBK010000187.1"/>
</dbReference>
<organism evidence="1 2">
    <name type="scientific">Methylomonas rivi</name>
    <dbReference type="NCBI Taxonomy" id="2952226"/>
    <lineage>
        <taxon>Bacteria</taxon>
        <taxon>Pseudomonadati</taxon>
        <taxon>Pseudomonadota</taxon>
        <taxon>Gammaproteobacteria</taxon>
        <taxon>Methylococcales</taxon>
        <taxon>Methylococcaceae</taxon>
        <taxon>Methylomonas</taxon>
    </lineage>
</organism>
<dbReference type="Proteomes" id="UP001524586">
    <property type="component" value="Unassembled WGS sequence"/>
</dbReference>